<keyword evidence="1 5" id="KW-0547">Nucleotide-binding</keyword>
<dbReference type="eggNOG" id="COG0457">
    <property type="taxonomic scope" value="Bacteria"/>
</dbReference>
<dbReference type="SUPFAM" id="SSF48452">
    <property type="entry name" value="TPR-like"/>
    <property type="match status" value="1"/>
</dbReference>
<dbReference type="SUPFAM" id="SSF52540">
    <property type="entry name" value="P-loop containing nucleoside triphosphate hydrolases"/>
    <property type="match status" value="1"/>
</dbReference>
<evidence type="ECO:0000313" key="8">
    <source>
        <dbReference type="EMBL" id="EDX78176.1"/>
    </source>
</evidence>
<dbReference type="eggNOG" id="COG0210">
    <property type="taxonomic scope" value="Bacteria"/>
</dbReference>
<feature type="domain" description="UvrD-like helicase ATP-binding" evidence="7">
    <location>
        <begin position="326"/>
        <end position="663"/>
    </location>
</feature>
<dbReference type="GO" id="GO:0043138">
    <property type="term" value="F:3'-5' DNA helicase activity"/>
    <property type="evidence" value="ECO:0007669"/>
    <property type="project" value="TreeGrafter"/>
</dbReference>
<accession>B4VID2</accession>
<evidence type="ECO:0000256" key="5">
    <source>
        <dbReference type="PROSITE-ProRule" id="PRU00560"/>
    </source>
</evidence>
<dbReference type="Gene3D" id="3.40.50.300">
    <property type="entry name" value="P-loop containing nucleotide triphosphate hydrolases"/>
    <property type="match status" value="2"/>
</dbReference>
<dbReference type="HOGENOM" id="CLU_004862_0_0_3"/>
<dbReference type="STRING" id="118168.MC7420_7914"/>
<dbReference type="InterPro" id="IPR027417">
    <property type="entry name" value="P-loop_NTPase"/>
</dbReference>
<keyword evidence="2 5" id="KW-0378">Hydrolase</keyword>
<keyword evidence="4 5" id="KW-0067">ATP-binding</keyword>
<dbReference type="InterPro" id="IPR014016">
    <property type="entry name" value="UvrD-like_ATP-bd"/>
</dbReference>
<dbReference type="EMBL" id="DS989842">
    <property type="protein sequence ID" value="EDX78176.1"/>
    <property type="molecule type" value="Genomic_DNA"/>
</dbReference>
<dbReference type="Gene3D" id="1.25.40.10">
    <property type="entry name" value="Tetratricopeptide repeat domain"/>
    <property type="match status" value="1"/>
</dbReference>
<protein>
    <recommendedName>
        <fullName evidence="7">UvrD-like helicase ATP-binding domain-containing protein</fullName>
    </recommendedName>
</protein>
<organism evidence="8 9">
    <name type="scientific">Coleofasciculus chthonoplastes PCC 7420</name>
    <dbReference type="NCBI Taxonomy" id="118168"/>
    <lineage>
        <taxon>Bacteria</taxon>
        <taxon>Bacillati</taxon>
        <taxon>Cyanobacteriota</taxon>
        <taxon>Cyanophyceae</taxon>
        <taxon>Coleofasciculales</taxon>
        <taxon>Coleofasciculaceae</taxon>
        <taxon>Coleofasciculus</taxon>
    </lineage>
</organism>
<dbReference type="OrthoDB" id="9787585at2"/>
<proteinExistence type="predicted"/>
<sequence length="1540" mass="177820">MYIYRTSGFNEKAERYGIRDRIDDLCTQLQTQRLDEVQSRFERVYPYLKRRILNQRLIGRILHLDHQQLLCFIDIFKRGDHDYEQFLESPLDYGRTHLEPQLDRQQIRDWLTQAQSQQQSVEPLPELPQRLRPWLDPPGWERDIVPDDWVIYESEEWVRQLTTVKLQEAWKTYYQIISQINTHTAPSTGNGNGNRAAIPTDSFAETLIISREPHLPENVNLWGENNCYVLYSQIETTDASVRGVLFLLAAFDHPPSSAEIRDVGRRTTLFNGANTPNRLSQSLTIHELTPFARRSYPAYLLADDESWLAIERGREANLALSPEEEEILQSVSCPTPQTDSLPLFINGRAGSGKSTMLIYLFADYCYRKYYTPQGHRRPEPLPGKPLFLTYNERLLDIARDGVNRILRSHHRFVAERSPGDHIPNCDRYFQPFGKFLLSLLPPQERQRFNPDHYISFHRFKQLYQGTCLEPALAKLILHLPQSRRYSPEICWHIIRSFIKGYGQSDDMTPEDYQEEVPRKERTIDVDKFQGIYDTIWQHWYKHLTTELDYWDDQDLIARVLDLKCYHPHYTAIFCDEAQDFTRLELQLIMRLSLFSQYHLGYQPIPSLPFAFAGDPFQTLNPTGFHWSSTQTAFDAEVITALDPADQLKLTVNFQELSYNYRSSLSIVQFTNLIQLWRHVLFDIPELQPQTAWHPGDFPEPQMFILNQTISAEELITYIKDTIIIVPCEEGEELAYAQTDEVLSQIFPQLNPREQGTPRLTSTPLGNTLGVSQGTEEMRELTQHSTLSPEPLKNVLSAISAKGLEFKRVILYKFGEECSDNVWNLQGVDQKVKVEYFFNKLYVAASRATDYLFIVDSDIGNRQLWHYASDEALLQAMLGYAKQKACWQDNVKTLAPGMPNMVETMREDDPGAIAQEFQLKGLHAENPSLLRRAKQFYRDLGDITQANSCQAWALKFERQYRDAGHCFLELGESDQAWDCFWQGLCWSELVAWYDSHPHHQSAAEGILARFMVTPADDLAALDSFTRYIISHESWVLQGNQQVNQQKQWQQGIKDYARRIETIPNDSSIPSSQWQQFGDVLAILASAGYSELKVQAGTCFYRAQNYDQAIQYWDESNATQTPDYHRAKAFTVGMPEGLAYLAQAGEADQIIHQWRQADKPRDRKWLRYVAQALETKQEYQQACVVYVGLDDLAKVKDCFRLATQDGIRIKLLRLLFRYLFRQKYWQDALELLDTDLPNVIGSTEEKAALNFDIVYELAGSELVPQNLSKDQRQDYAQFIKERVLSNCDWQDYLLMPQIGIALEKVGALVEILAFYEQFVNDNNLKQRQFARERWIGTKKKQVDYVTNQGKLRKAAKLQSNLIKKAQQWVINPDGISVIPPLAPRERPLTDKGVNSKPNQGGFGTNVTIDSEKQVSQPAPTHSTRPQSPNTEQLTITGLPPEIRVEEFENGVIGFTVRHLAIKVMKSIHHVLITDILSNREVRVDWAKCQVNLGDVMVEARESQQLSFTLVASGYRGVLFCNQPEPRLELEIEGCQNRMAICL</sequence>
<name>B4VID2_9CYAN</name>
<evidence type="ECO:0000256" key="2">
    <source>
        <dbReference type="ARBA" id="ARBA00022801"/>
    </source>
</evidence>
<dbReference type="GO" id="GO:0003677">
    <property type="term" value="F:DNA binding"/>
    <property type="evidence" value="ECO:0007669"/>
    <property type="project" value="InterPro"/>
</dbReference>
<dbReference type="GO" id="GO:0016787">
    <property type="term" value="F:hydrolase activity"/>
    <property type="evidence" value="ECO:0007669"/>
    <property type="project" value="UniProtKB-UniRule"/>
</dbReference>
<evidence type="ECO:0000259" key="7">
    <source>
        <dbReference type="PROSITE" id="PS51198"/>
    </source>
</evidence>
<dbReference type="Proteomes" id="UP000003835">
    <property type="component" value="Unassembled WGS sequence"/>
</dbReference>
<feature type="region of interest" description="Disordered" evidence="6">
    <location>
        <begin position="1384"/>
        <end position="1432"/>
    </location>
</feature>
<feature type="binding site" evidence="5">
    <location>
        <begin position="347"/>
        <end position="354"/>
    </location>
    <ligand>
        <name>ATP</name>
        <dbReference type="ChEBI" id="CHEBI:30616"/>
    </ligand>
</feature>
<keyword evidence="3 5" id="KW-0347">Helicase</keyword>
<gene>
    <name evidence="8" type="ORF">MC7420_7914</name>
</gene>
<evidence type="ECO:0000256" key="6">
    <source>
        <dbReference type="SAM" id="MobiDB-lite"/>
    </source>
</evidence>
<reference evidence="8 9" key="1">
    <citation type="submission" date="2008-07" db="EMBL/GenBank/DDBJ databases">
        <authorList>
            <person name="Tandeau de Marsac N."/>
            <person name="Ferriera S."/>
            <person name="Johnson J."/>
            <person name="Kravitz S."/>
            <person name="Beeson K."/>
            <person name="Sutton G."/>
            <person name="Rogers Y.-H."/>
            <person name="Friedman R."/>
            <person name="Frazier M."/>
            <person name="Venter J.C."/>
        </authorList>
    </citation>
    <scope>NUCLEOTIDE SEQUENCE [LARGE SCALE GENOMIC DNA]</scope>
    <source>
        <strain evidence="8 9">PCC 7420</strain>
    </source>
</reference>
<keyword evidence="9" id="KW-1185">Reference proteome</keyword>
<dbReference type="PANTHER" id="PTHR11070:SF2">
    <property type="entry name" value="ATP-DEPENDENT DNA HELICASE SRS2"/>
    <property type="match status" value="1"/>
</dbReference>
<feature type="compositionally biased region" description="Polar residues" evidence="6">
    <location>
        <begin position="1402"/>
        <end position="1432"/>
    </location>
</feature>
<dbReference type="GO" id="GO:0000725">
    <property type="term" value="P:recombinational repair"/>
    <property type="evidence" value="ECO:0007669"/>
    <property type="project" value="TreeGrafter"/>
</dbReference>
<evidence type="ECO:0000256" key="1">
    <source>
        <dbReference type="ARBA" id="ARBA00022741"/>
    </source>
</evidence>
<dbReference type="RefSeq" id="WP_006098611.1">
    <property type="nucleotide sequence ID" value="NZ_DS989842.1"/>
</dbReference>
<evidence type="ECO:0000256" key="4">
    <source>
        <dbReference type="ARBA" id="ARBA00022840"/>
    </source>
</evidence>
<dbReference type="PROSITE" id="PS51198">
    <property type="entry name" value="UVRD_HELICASE_ATP_BIND"/>
    <property type="match status" value="1"/>
</dbReference>
<evidence type="ECO:0000256" key="3">
    <source>
        <dbReference type="ARBA" id="ARBA00022806"/>
    </source>
</evidence>
<dbReference type="InterPro" id="IPR000212">
    <property type="entry name" value="DNA_helicase_UvrD/REP"/>
</dbReference>
<evidence type="ECO:0000313" key="9">
    <source>
        <dbReference type="Proteomes" id="UP000003835"/>
    </source>
</evidence>
<dbReference type="GO" id="GO:0005524">
    <property type="term" value="F:ATP binding"/>
    <property type="evidence" value="ECO:0007669"/>
    <property type="project" value="UniProtKB-UniRule"/>
</dbReference>
<dbReference type="PANTHER" id="PTHR11070">
    <property type="entry name" value="UVRD / RECB / PCRA DNA HELICASE FAMILY MEMBER"/>
    <property type="match status" value="1"/>
</dbReference>
<dbReference type="InterPro" id="IPR011990">
    <property type="entry name" value="TPR-like_helical_dom_sf"/>
</dbReference>